<feature type="binding site" evidence="5">
    <location>
        <begin position="142"/>
        <end position="148"/>
    </location>
    <ligand>
        <name>GTP</name>
        <dbReference type="ChEBI" id="CHEBI:37565"/>
    </ligand>
</feature>
<dbReference type="Pfam" id="PF00503">
    <property type="entry name" value="G-alpha"/>
    <property type="match status" value="1"/>
</dbReference>
<keyword evidence="6" id="KW-0460">Magnesium</keyword>
<dbReference type="InterPro" id="IPR027417">
    <property type="entry name" value="P-loop_NTPase"/>
</dbReference>
<evidence type="ECO:0000256" key="4">
    <source>
        <dbReference type="ARBA" id="ARBA00023224"/>
    </source>
</evidence>
<dbReference type="SUPFAM" id="SSF47895">
    <property type="entry name" value="Transducin (alpha subunit), insertion domain"/>
    <property type="match status" value="1"/>
</dbReference>
<feature type="binding site" evidence="5">
    <location>
        <begin position="238"/>
        <end position="241"/>
    </location>
    <ligand>
        <name>GTP</name>
        <dbReference type="ChEBI" id="CHEBI:37565"/>
    </ligand>
</feature>
<reference evidence="7" key="1">
    <citation type="journal article" date="2020" name="J. Eukaryot. Microbiol.">
        <title>De novo Sequencing, Assembly and Annotation of the Transcriptome for the Free-Living Testate Amoeba Arcella intermedia.</title>
        <authorList>
            <person name="Ribeiro G.M."/>
            <person name="Porfirio-Sousa A.L."/>
            <person name="Maurer-Alcala X.X."/>
            <person name="Katz L.A."/>
            <person name="Lahr D.J.G."/>
        </authorList>
    </citation>
    <scope>NUCLEOTIDE SEQUENCE</scope>
</reference>
<dbReference type="PANTHER" id="PTHR10218">
    <property type="entry name" value="GTP-BINDING PROTEIN ALPHA SUBUNIT"/>
    <property type="match status" value="1"/>
</dbReference>
<dbReference type="GO" id="GO:0005737">
    <property type="term" value="C:cytoplasm"/>
    <property type="evidence" value="ECO:0007669"/>
    <property type="project" value="TreeGrafter"/>
</dbReference>
<dbReference type="GO" id="GO:0031683">
    <property type="term" value="F:G-protein beta/gamma-subunit complex binding"/>
    <property type="evidence" value="ECO:0007669"/>
    <property type="project" value="InterPro"/>
</dbReference>
<feature type="binding site" evidence="5">
    <location>
        <begin position="167"/>
        <end position="171"/>
    </location>
    <ligand>
        <name>GTP</name>
        <dbReference type="ChEBI" id="CHEBI:37565"/>
    </ligand>
</feature>
<dbReference type="GO" id="GO:0046872">
    <property type="term" value="F:metal ion binding"/>
    <property type="evidence" value="ECO:0007669"/>
    <property type="project" value="UniProtKB-KW"/>
</dbReference>
<organism evidence="7">
    <name type="scientific">Arcella intermedia</name>
    <dbReference type="NCBI Taxonomy" id="1963864"/>
    <lineage>
        <taxon>Eukaryota</taxon>
        <taxon>Amoebozoa</taxon>
        <taxon>Tubulinea</taxon>
        <taxon>Elardia</taxon>
        <taxon>Arcellinida</taxon>
        <taxon>Sphaerothecina</taxon>
        <taxon>Arcellidae</taxon>
        <taxon>Arcella</taxon>
    </lineage>
</organism>
<evidence type="ECO:0000256" key="1">
    <source>
        <dbReference type="ARBA" id="ARBA00022723"/>
    </source>
</evidence>
<dbReference type="GO" id="GO:0007188">
    <property type="term" value="P:adenylate cyclase-modulating G protein-coupled receptor signaling pathway"/>
    <property type="evidence" value="ECO:0007669"/>
    <property type="project" value="TreeGrafter"/>
</dbReference>
<dbReference type="InterPro" id="IPR001019">
    <property type="entry name" value="Gprotein_alpha_su"/>
</dbReference>
<evidence type="ECO:0000256" key="2">
    <source>
        <dbReference type="ARBA" id="ARBA00022741"/>
    </source>
</evidence>
<dbReference type="PANTHER" id="PTHR10218:SF248">
    <property type="entry name" value="GUANINE NUCLEOTIDE-BINDING PROTEIN-LIKE ALPHA-11 SUBUNIT"/>
    <property type="match status" value="1"/>
</dbReference>
<feature type="binding site" evidence="6">
    <location>
        <position position="148"/>
    </location>
    <ligand>
        <name>Mg(2+)</name>
        <dbReference type="ChEBI" id="CHEBI:18420"/>
    </ligand>
</feature>
<keyword evidence="3 5" id="KW-0342">GTP-binding</keyword>
<dbReference type="GO" id="GO:0001664">
    <property type="term" value="F:G protein-coupled receptor binding"/>
    <property type="evidence" value="ECO:0007669"/>
    <property type="project" value="TreeGrafter"/>
</dbReference>
<sequence length="326" mass="37768">MILGVAGCGKSTLLKQIKFLNTGSFFEGEEEGQVDFVTLGNQNLLVGMQNLLRWVKELELSLEDKNLKHERYISQLSDVSHHIPVFHEKVKQLWNDEAIQEVWQKRSTLPIQIKTMQYLIENMHRFNPETTENFVPTNEDVLYLRQRTTGIVTVRFASDRSEWEFVDIGGQRPEREKWLQIVDEGIDALLYMVALDEFCVPCTEDNRFSSNLQFSRNIFKELLKHPNIQTLPKIVLLNKHDAFMSVHEQPHFWDSFQKQFPTFSLTPQTRTPAAALEHIASQFKKLNRDIIVQSGCCLNKDYISTLYSDISDIILNGMLDDNGLGF</sequence>
<keyword evidence="2 5" id="KW-0547">Nucleotide-binding</keyword>
<dbReference type="Gene3D" id="1.10.400.10">
    <property type="entry name" value="GI Alpha 1, domain 2-like"/>
    <property type="match status" value="1"/>
</dbReference>
<evidence type="ECO:0000256" key="6">
    <source>
        <dbReference type="PIRSR" id="PIRSR601019-2"/>
    </source>
</evidence>
<name>A0A6B2LAE0_9EUKA</name>
<dbReference type="EMBL" id="GIBP01004729">
    <property type="protein sequence ID" value="NDV33698.1"/>
    <property type="molecule type" value="Transcribed_RNA"/>
</dbReference>
<keyword evidence="4" id="KW-0807">Transducer</keyword>
<proteinExistence type="predicted"/>
<evidence type="ECO:0000313" key="7">
    <source>
        <dbReference type="EMBL" id="NDV33698.1"/>
    </source>
</evidence>
<dbReference type="PROSITE" id="PS51882">
    <property type="entry name" value="G_ALPHA"/>
    <property type="match status" value="1"/>
</dbReference>
<dbReference type="GO" id="GO:0003924">
    <property type="term" value="F:GTPase activity"/>
    <property type="evidence" value="ECO:0007669"/>
    <property type="project" value="InterPro"/>
</dbReference>
<dbReference type="SUPFAM" id="SSF52540">
    <property type="entry name" value="P-loop containing nucleoside triphosphate hydrolases"/>
    <property type="match status" value="1"/>
</dbReference>
<evidence type="ECO:0000256" key="5">
    <source>
        <dbReference type="PIRSR" id="PIRSR601019-1"/>
    </source>
</evidence>
<dbReference type="Gene3D" id="3.40.50.300">
    <property type="entry name" value="P-loop containing nucleotide triphosphate hydrolases"/>
    <property type="match status" value="1"/>
</dbReference>
<feature type="binding site" evidence="6">
    <location>
        <position position="11"/>
    </location>
    <ligand>
        <name>Mg(2+)</name>
        <dbReference type="ChEBI" id="CHEBI:18420"/>
    </ligand>
</feature>
<dbReference type="SMART" id="SM00275">
    <property type="entry name" value="G_alpha"/>
    <property type="match status" value="1"/>
</dbReference>
<dbReference type="AlphaFoldDB" id="A0A6B2LAE0"/>
<evidence type="ECO:0000256" key="3">
    <source>
        <dbReference type="ARBA" id="ARBA00023134"/>
    </source>
</evidence>
<dbReference type="GO" id="GO:0005834">
    <property type="term" value="C:heterotrimeric G-protein complex"/>
    <property type="evidence" value="ECO:0007669"/>
    <property type="project" value="TreeGrafter"/>
</dbReference>
<dbReference type="GO" id="GO:0005525">
    <property type="term" value="F:GTP binding"/>
    <property type="evidence" value="ECO:0007669"/>
    <property type="project" value="UniProtKB-KW"/>
</dbReference>
<dbReference type="FunFam" id="3.40.50.300:FF:000692">
    <property type="entry name" value="Guanine nucleotide-binding protein subunit alpha"/>
    <property type="match status" value="1"/>
</dbReference>
<dbReference type="InterPro" id="IPR011025">
    <property type="entry name" value="GproteinA_insert"/>
</dbReference>
<dbReference type="PRINTS" id="PR00318">
    <property type="entry name" value="GPROTEINA"/>
</dbReference>
<accession>A0A6B2LAE0</accession>
<protein>
    <submittedName>
        <fullName evidence="7">Uncharacterized protein</fullName>
    </submittedName>
</protein>
<keyword evidence="1 6" id="KW-0479">Metal-binding</keyword>